<feature type="domain" description="Cadherin" evidence="8">
    <location>
        <begin position="721"/>
        <end position="826"/>
    </location>
</feature>
<accession>A0AA38MNE3</accession>
<keyword evidence="3 5" id="KW-0106">Calcium</keyword>
<dbReference type="InterPro" id="IPR039808">
    <property type="entry name" value="Cadherin"/>
</dbReference>
<keyword evidence="4 6" id="KW-0472">Membrane</keyword>
<dbReference type="GO" id="GO:0016477">
    <property type="term" value="P:cell migration"/>
    <property type="evidence" value="ECO:0007669"/>
    <property type="project" value="TreeGrafter"/>
</dbReference>
<dbReference type="GO" id="GO:0007156">
    <property type="term" value="P:homophilic cell adhesion via plasma membrane adhesion molecules"/>
    <property type="evidence" value="ECO:0007669"/>
    <property type="project" value="InterPro"/>
</dbReference>
<dbReference type="PROSITE" id="PS50268">
    <property type="entry name" value="CADHERIN_2"/>
    <property type="match status" value="10"/>
</dbReference>
<keyword evidence="7" id="KW-0732">Signal</keyword>
<comment type="subcellular location">
    <subcellularLocation>
        <location evidence="1">Membrane</location>
    </subcellularLocation>
</comment>
<feature type="domain" description="Cadherin" evidence="8">
    <location>
        <begin position="956"/>
        <end position="1066"/>
    </location>
</feature>
<keyword evidence="10" id="KW-1185">Reference proteome</keyword>
<protein>
    <recommendedName>
        <fullName evidence="8">Cadherin domain-containing protein</fullName>
    </recommendedName>
</protein>
<dbReference type="CDD" id="cd11304">
    <property type="entry name" value="Cadherin_repeat"/>
    <property type="match status" value="6"/>
</dbReference>
<feature type="domain" description="Cadherin" evidence="8">
    <location>
        <begin position="1313"/>
        <end position="1410"/>
    </location>
</feature>
<dbReference type="InterPro" id="IPR020894">
    <property type="entry name" value="Cadherin_CS"/>
</dbReference>
<dbReference type="PROSITE" id="PS00232">
    <property type="entry name" value="CADHERIN_1"/>
    <property type="match status" value="4"/>
</dbReference>
<evidence type="ECO:0000256" key="2">
    <source>
        <dbReference type="ARBA" id="ARBA00022737"/>
    </source>
</evidence>
<dbReference type="PRINTS" id="PR00205">
    <property type="entry name" value="CADHERIN"/>
</dbReference>
<keyword evidence="2" id="KW-0677">Repeat</keyword>
<sequence>MRIPVLGLFALFLCSVVSFDLEDPKEDGVTFGDKTSTAQLISMIEDNNNTIRKNIVLVTGANEEITVNSNNKDLLQIDTTNSGSDIYVSVVALDYEKITTKSFPIDIIEGNDLNTRQTISLSVVNTDDESPALSTSACMMNENANIDVDSSTCLFTVSDPDGWLEYMDYSAIYGNNGESDLFDFAYKGGAVDNTTSESDVFLVLKPGQTLDYETTMLFTFHVNATDAYGHQTAPLVTVPVIVQVVDQPDELPRWGSGFKSAATITEKTESTIEVSATDGDIGINNEINYEITNTSLEGAVSIDQKTGVISIESINRDEGNDQVIFSVKAYEVPEPESFIIGTITLIVEDQDDNVAEIKVVGSDDKKIDIEVDEGTIDLNLDIVASDIDLGENAIYNATLEFTTTDFSSGFTIIPGRGYESTSLTLTILDPKKLDYEDPDWRVITMELVTTGTKTPTNIDNLPITITLKDINDESPIFQPDEYSVTIPETTKAGTIIKNIQATDLDQEDIDAGLKHELIGNYANSILTIEDLGGNITTNIDNAFDYEKQEEVIVQIRATDNNNHVTTAQLTITVEDINDEKPKMVVSSSITVVENQADGFVLDSQISASDEDNTSDLEFSIDWTNSYATKNSQRLKQEVFDTIHCINVETVPDPDNSKVVTAKLSIKETQKASTPDYEVFDNLYITLVVTDKNQEEGDGTDSALIVISIQDENDNAPVFPEGTETVKRQVTENAALGTGITSPVATDADIGNNLTYSIESADADTPKDWVTIDPTTGIIEVSYDKIDCDDPKRDSLKYTVTVTDGKHETPVTITVDIIDTNDNAPTMDDYTKHIAETPNGDNSANGSSVVILEPKDIDRDEAYHTVACSFAPSTTLDVTNRFMIVDNEIKVFLLEGVDLDRETLAEFVFDLNCYDDPQRQGPTSNPISPPPRITIILDDINDNAPTINNTVITGKNENTAKNTKITLSGKDEDAPDTPNSQIEFVKISKIQRNVDGIAQNDPPQDLFVIETGDNNEGILTLNLENLRNYYGNLVLTISLTDKGESPLTSDVDVTIEVAKYNFEEPAFISPKEGKTYYLQPEQTPYTALLMFDGITYMDAINATDQQGQKFLLDLKIVKDDADLFYLKSSGNSIGELQMKTSSFEKQLFPLTINATISDAMIQGSAAFSKIVTFNMGIFDKIRTDPIFTNHEGRTNFTENQKGLTYQVENATYSDKDLPDDLPVYYLLKTGDESIFELDQKTGLLTLKQELDYEQTQSYDLVIQSSNGPAIKPDAIEDTRFYLTVDVGDANDNAPVFTDKKYIGMMLTVSDTTDSSVVKVQATDADTTSQGKLVYSITKTTGSNPDLIALGNAFKIDSSNGDIAPIFTQNAKYSGYFTLDVSVTDEAPENNQDTAQVNIYLVTDSNLVKFTFENDLDTVSNLRENATAVLDEIFKNESYVSKVLTPTQGDPVNDNPRTNAPIYFVKTTDNSPVESSNIYQKVTDTNFFRQLQRAFLAIGLSLQSFDSEADTTDNMEETLKAWLIGVAVVLGSLCLILLIAFILKTRTLNQRIDKLSNTKFGSQESGLNRTGVTAPTTNKHAVEGSNPVYNNEIDTKDIDRRSVTSGDSDLIGVEDDEKFNVGDGERYNIEDDDKFNFDGDGSMNRENVIE</sequence>
<gene>
    <name evidence="9" type="ORF">Zmor_000235</name>
</gene>
<evidence type="ECO:0000256" key="3">
    <source>
        <dbReference type="ARBA" id="ARBA00022837"/>
    </source>
</evidence>
<dbReference type="SUPFAM" id="SSF49313">
    <property type="entry name" value="Cadherin-like"/>
    <property type="match status" value="6"/>
</dbReference>
<dbReference type="GO" id="GO:0045296">
    <property type="term" value="F:cadherin binding"/>
    <property type="evidence" value="ECO:0007669"/>
    <property type="project" value="TreeGrafter"/>
</dbReference>
<evidence type="ECO:0000256" key="4">
    <source>
        <dbReference type="ARBA" id="ARBA00023136"/>
    </source>
</evidence>
<evidence type="ECO:0000256" key="5">
    <source>
        <dbReference type="PROSITE-ProRule" id="PRU00043"/>
    </source>
</evidence>
<feature type="domain" description="Cadherin" evidence="8">
    <location>
        <begin position="1212"/>
        <end position="1295"/>
    </location>
</feature>
<evidence type="ECO:0000313" key="9">
    <source>
        <dbReference type="EMBL" id="KAJ3664685.1"/>
    </source>
</evidence>
<feature type="domain" description="Cadherin" evidence="8">
    <location>
        <begin position="478"/>
        <end position="583"/>
    </location>
</feature>
<reference evidence="9" key="1">
    <citation type="journal article" date="2023" name="G3 (Bethesda)">
        <title>Whole genome assemblies of Zophobas morio and Tenebrio molitor.</title>
        <authorList>
            <person name="Kaur S."/>
            <person name="Stinson S.A."/>
            <person name="diCenzo G.C."/>
        </authorList>
    </citation>
    <scope>NUCLEOTIDE SEQUENCE</scope>
    <source>
        <strain evidence="9">QUZm001</strain>
    </source>
</reference>
<dbReference type="GO" id="GO:0008013">
    <property type="term" value="F:beta-catenin binding"/>
    <property type="evidence" value="ECO:0007669"/>
    <property type="project" value="TreeGrafter"/>
</dbReference>
<dbReference type="GO" id="GO:0005509">
    <property type="term" value="F:calcium ion binding"/>
    <property type="evidence" value="ECO:0007669"/>
    <property type="project" value="UniProtKB-UniRule"/>
</dbReference>
<name>A0AA38MNE3_9CUCU</name>
<comment type="caution">
    <text evidence="9">The sequence shown here is derived from an EMBL/GenBank/DDBJ whole genome shotgun (WGS) entry which is preliminary data.</text>
</comment>
<dbReference type="GO" id="GO:0016342">
    <property type="term" value="C:catenin complex"/>
    <property type="evidence" value="ECO:0007669"/>
    <property type="project" value="TreeGrafter"/>
</dbReference>
<feature type="chain" id="PRO_5041226070" description="Cadherin domain-containing protein" evidence="7">
    <location>
        <begin position="19"/>
        <end position="1648"/>
    </location>
</feature>
<feature type="signal peptide" evidence="7">
    <location>
        <begin position="1"/>
        <end position="18"/>
    </location>
</feature>
<evidence type="ECO:0000259" key="8">
    <source>
        <dbReference type="PROSITE" id="PS50268"/>
    </source>
</evidence>
<evidence type="ECO:0000256" key="6">
    <source>
        <dbReference type="SAM" id="Phobius"/>
    </source>
</evidence>
<feature type="domain" description="Cadherin" evidence="8">
    <location>
        <begin position="376"/>
        <end position="477"/>
    </location>
</feature>
<dbReference type="PANTHER" id="PTHR24027:SF438">
    <property type="entry name" value="CADHERIN 23"/>
    <property type="match status" value="1"/>
</dbReference>
<evidence type="ECO:0000313" key="10">
    <source>
        <dbReference type="Proteomes" id="UP001168821"/>
    </source>
</evidence>
<dbReference type="EMBL" id="JALNTZ010000001">
    <property type="protein sequence ID" value="KAJ3664685.1"/>
    <property type="molecule type" value="Genomic_DNA"/>
</dbReference>
<feature type="domain" description="Cadherin" evidence="8">
    <location>
        <begin position="262"/>
        <end position="358"/>
    </location>
</feature>
<dbReference type="Pfam" id="PF00028">
    <property type="entry name" value="Cadherin"/>
    <property type="match status" value="3"/>
</dbReference>
<feature type="domain" description="Cadherin" evidence="8">
    <location>
        <begin position="840"/>
        <end position="946"/>
    </location>
</feature>
<proteinExistence type="predicted"/>
<dbReference type="PANTHER" id="PTHR24027">
    <property type="entry name" value="CADHERIN-23"/>
    <property type="match status" value="1"/>
</dbReference>
<dbReference type="InterPro" id="IPR015919">
    <property type="entry name" value="Cadherin-like_sf"/>
</dbReference>
<evidence type="ECO:0000256" key="1">
    <source>
        <dbReference type="ARBA" id="ARBA00004370"/>
    </source>
</evidence>
<dbReference type="Proteomes" id="UP001168821">
    <property type="component" value="Unassembled WGS sequence"/>
</dbReference>
<organism evidence="9 10">
    <name type="scientific">Zophobas morio</name>
    <dbReference type="NCBI Taxonomy" id="2755281"/>
    <lineage>
        <taxon>Eukaryota</taxon>
        <taxon>Metazoa</taxon>
        <taxon>Ecdysozoa</taxon>
        <taxon>Arthropoda</taxon>
        <taxon>Hexapoda</taxon>
        <taxon>Insecta</taxon>
        <taxon>Pterygota</taxon>
        <taxon>Neoptera</taxon>
        <taxon>Endopterygota</taxon>
        <taxon>Coleoptera</taxon>
        <taxon>Polyphaga</taxon>
        <taxon>Cucujiformia</taxon>
        <taxon>Tenebrionidae</taxon>
        <taxon>Zophobas</taxon>
    </lineage>
</organism>
<feature type="domain" description="Cadherin" evidence="8">
    <location>
        <begin position="155"/>
        <end position="254"/>
    </location>
</feature>
<dbReference type="InterPro" id="IPR002126">
    <property type="entry name" value="Cadherin-like_dom"/>
</dbReference>
<dbReference type="SMART" id="SM00112">
    <property type="entry name" value="CA"/>
    <property type="match status" value="10"/>
</dbReference>
<feature type="domain" description="Cadherin" evidence="8">
    <location>
        <begin position="583"/>
        <end position="718"/>
    </location>
</feature>
<evidence type="ECO:0000256" key="7">
    <source>
        <dbReference type="SAM" id="SignalP"/>
    </source>
</evidence>
<keyword evidence="6" id="KW-1133">Transmembrane helix</keyword>
<feature type="transmembrane region" description="Helical" evidence="6">
    <location>
        <begin position="1519"/>
        <end position="1541"/>
    </location>
</feature>
<dbReference type="Gene3D" id="2.60.40.60">
    <property type="entry name" value="Cadherins"/>
    <property type="match status" value="10"/>
</dbReference>
<keyword evidence="6" id="KW-0812">Transmembrane</keyword>